<protein>
    <recommendedName>
        <fullName evidence="4">Secreted protein</fullName>
    </recommendedName>
</protein>
<reference evidence="2" key="2">
    <citation type="submission" date="2020-11" db="EMBL/GenBank/DDBJ databases">
        <authorList>
            <person name="McCartney M.A."/>
            <person name="Auch B."/>
            <person name="Kono T."/>
            <person name="Mallez S."/>
            <person name="Becker A."/>
            <person name="Gohl D.M."/>
            <person name="Silverstein K.A.T."/>
            <person name="Koren S."/>
            <person name="Bechman K.B."/>
            <person name="Herman A."/>
            <person name="Abrahante J.E."/>
            <person name="Garbe J."/>
        </authorList>
    </citation>
    <scope>NUCLEOTIDE SEQUENCE</scope>
    <source>
        <strain evidence="2">Duluth1</strain>
        <tissue evidence="2">Whole animal</tissue>
    </source>
</reference>
<gene>
    <name evidence="2" type="ORF">DPMN_078630</name>
</gene>
<name>A0A9D4BSB1_DREPO</name>
<organism evidence="2 3">
    <name type="scientific">Dreissena polymorpha</name>
    <name type="common">Zebra mussel</name>
    <name type="synonym">Mytilus polymorpha</name>
    <dbReference type="NCBI Taxonomy" id="45954"/>
    <lineage>
        <taxon>Eukaryota</taxon>
        <taxon>Metazoa</taxon>
        <taxon>Spiralia</taxon>
        <taxon>Lophotrochozoa</taxon>
        <taxon>Mollusca</taxon>
        <taxon>Bivalvia</taxon>
        <taxon>Autobranchia</taxon>
        <taxon>Heteroconchia</taxon>
        <taxon>Euheterodonta</taxon>
        <taxon>Imparidentia</taxon>
        <taxon>Neoheterodontei</taxon>
        <taxon>Myida</taxon>
        <taxon>Dreissenoidea</taxon>
        <taxon>Dreissenidae</taxon>
        <taxon>Dreissena</taxon>
    </lineage>
</organism>
<reference evidence="2" key="1">
    <citation type="journal article" date="2019" name="bioRxiv">
        <title>The Genome of the Zebra Mussel, Dreissena polymorpha: A Resource for Invasive Species Research.</title>
        <authorList>
            <person name="McCartney M.A."/>
            <person name="Auch B."/>
            <person name="Kono T."/>
            <person name="Mallez S."/>
            <person name="Zhang Y."/>
            <person name="Obille A."/>
            <person name="Becker A."/>
            <person name="Abrahante J.E."/>
            <person name="Garbe J."/>
            <person name="Badalamenti J.P."/>
            <person name="Herman A."/>
            <person name="Mangelson H."/>
            <person name="Liachko I."/>
            <person name="Sullivan S."/>
            <person name="Sone E.D."/>
            <person name="Koren S."/>
            <person name="Silverstein K.A.T."/>
            <person name="Beckman K.B."/>
            <person name="Gohl D.M."/>
        </authorList>
    </citation>
    <scope>NUCLEOTIDE SEQUENCE</scope>
    <source>
        <strain evidence="2">Duluth1</strain>
        <tissue evidence="2">Whole animal</tissue>
    </source>
</reference>
<comment type="caution">
    <text evidence="2">The sequence shown here is derived from an EMBL/GenBank/DDBJ whole genome shotgun (WGS) entry which is preliminary data.</text>
</comment>
<dbReference type="AlphaFoldDB" id="A0A9D4BSB1"/>
<feature type="chain" id="PRO_5039325840" description="Secreted protein" evidence="1">
    <location>
        <begin position="17"/>
        <end position="74"/>
    </location>
</feature>
<accession>A0A9D4BSB1</accession>
<dbReference type="Proteomes" id="UP000828390">
    <property type="component" value="Unassembled WGS sequence"/>
</dbReference>
<evidence type="ECO:0008006" key="4">
    <source>
        <dbReference type="Google" id="ProtNLM"/>
    </source>
</evidence>
<evidence type="ECO:0000313" key="2">
    <source>
        <dbReference type="EMBL" id="KAH3703592.1"/>
    </source>
</evidence>
<keyword evidence="3" id="KW-1185">Reference proteome</keyword>
<evidence type="ECO:0000256" key="1">
    <source>
        <dbReference type="SAM" id="SignalP"/>
    </source>
</evidence>
<evidence type="ECO:0000313" key="3">
    <source>
        <dbReference type="Proteomes" id="UP000828390"/>
    </source>
</evidence>
<feature type="signal peptide" evidence="1">
    <location>
        <begin position="1"/>
        <end position="16"/>
    </location>
</feature>
<sequence>MLLLFITAIKCIEGDAALVEADVIRHARGQQPSKQKRKARTNHQTTLLTLCQQYTKGEKTIREFLHEIRYSIRL</sequence>
<dbReference type="EMBL" id="JAIWYP010000015">
    <property type="protein sequence ID" value="KAH3703592.1"/>
    <property type="molecule type" value="Genomic_DNA"/>
</dbReference>
<proteinExistence type="predicted"/>
<keyword evidence="1" id="KW-0732">Signal</keyword>